<dbReference type="PANTHER" id="PTHR28086">
    <property type="entry name" value="UPF0662 PROTEIN YPL260W"/>
    <property type="match status" value="1"/>
</dbReference>
<organism evidence="2 3">
    <name type="scientific">Candida albicans</name>
    <name type="common">Yeast</name>
    <dbReference type="NCBI Taxonomy" id="5476"/>
    <lineage>
        <taxon>Eukaryota</taxon>
        <taxon>Fungi</taxon>
        <taxon>Dikarya</taxon>
        <taxon>Ascomycota</taxon>
        <taxon>Saccharomycotina</taxon>
        <taxon>Pichiomycetes</taxon>
        <taxon>Debaryomycetaceae</taxon>
        <taxon>Candida/Lodderomyces clade</taxon>
        <taxon>Candida</taxon>
    </lineage>
</organism>
<dbReference type="EMBL" id="JABWAD010000061">
    <property type="protein sequence ID" value="KAF6062710.1"/>
    <property type="molecule type" value="Genomic_DNA"/>
</dbReference>
<dbReference type="GO" id="GO:0005634">
    <property type="term" value="C:nucleus"/>
    <property type="evidence" value="ECO:0007669"/>
    <property type="project" value="TreeGrafter"/>
</dbReference>
<dbReference type="InterPro" id="IPR018810">
    <property type="entry name" value="UPF0662"/>
</dbReference>
<evidence type="ECO:0000313" key="3">
    <source>
        <dbReference type="Proteomes" id="UP000536275"/>
    </source>
</evidence>
<feature type="compositionally biased region" description="Polar residues" evidence="1">
    <location>
        <begin position="1"/>
        <end position="20"/>
    </location>
</feature>
<feature type="compositionally biased region" description="Acidic residues" evidence="1">
    <location>
        <begin position="582"/>
        <end position="618"/>
    </location>
</feature>
<comment type="caution">
    <text evidence="2">The sequence shown here is derived from an EMBL/GenBank/DDBJ whole genome shotgun (WGS) entry which is preliminary data.</text>
</comment>
<feature type="compositionally biased region" description="Acidic residues" evidence="1">
    <location>
        <begin position="536"/>
        <end position="547"/>
    </location>
</feature>
<dbReference type="Pfam" id="PF10303">
    <property type="entry name" value="DUF2408"/>
    <property type="match status" value="2"/>
</dbReference>
<protein>
    <submittedName>
        <fullName evidence="2">Uncharacterized protein</fullName>
    </submittedName>
</protein>
<feature type="compositionally biased region" description="Low complexity" evidence="1">
    <location>
        <begin position="21"/>
        <end position="42"/>
    </location>
</feature>
<dbReference type="PANTHER" id="PTHR28086:SF1">
    <property type="entry name" value="CU(2+) SUPPRESSING AND BLEOMYCIN SENSITIVE PROTEIN 1"/>
    <property type="match status" value="1"/>
</dbReference>
<feature type="region of interest" description="Disordered" evidence="1">
    <location>
        <begin position="1"/>
        <end position="43"/>
    </location>
</feature>
<reference evidence="2 3" key="1">
    <citation type="submission" date="2020-03" db="EMBL/GenBank/DDBJ databases">
        <title>FDA dAtabase for Regulatory Grade micrObial Sequences (FDA-ARGOS): Supporting development and validation of Infectious Disease Dx tests.</title>
        <authorList>
            <person name="Campos J."/>
            <person name="Goldberg B."/>
            <person name="Tallon L."/>
            <person name="Sadzewicz L."/>
            <person name="Vavikolanu K."/>
            <person name="Mehta A."/>
            <person name="Aluvathingal J."/>
            <person name="Nadendla S."/>
            <person name="Nandy P."/>
            <person name="Geyer C."/>
            <person name="Yan Y."/>
            <person name="Sichtig H."/>
        </authorList>
    </citation>
    <scope>NUCLEOTIDE SEQUENCE [LARGE SCALE GENOMIC DNA]</scope>
    <source>
        <strain evidence="2 3">FDAARGOS_656</strain>
    </source>
</reference>
<name>A0A8H6BUS7_CANAX</name>
<gene>
    <name evidence="2" type="ORF">FOB64_005768</name>
</gene>
<dbReference type="Proteomes" id="UP000536275">
    <property type="component" value="Unassembled WGS sequence"/>
</dbReference>
<accession>A0A8H6BUS7</accession>
<dbReference type="GO" id="GO:0005737">
    <property type="term" value="C:cytoplasm"/>
    <property type="evidence" value="ECO:0007669"/>
    <property type="project" value="TreeGrafter"/>
</dbReference>
<feature type="compositionally biased region" description="Basic and acidic residues" evidence="1">
    <location>
        <begin position="571"/>
        <end position="581"/>
    </location>
</feature>
<evidence type="ECO:0000256" key="1">
    <source>
        <dbReference type="SAM" id="MobiDB-lite"/>
    </source>
</evidence>
<dbReference type="AlphaFoldDB" id="A0A8H6BUS7"/>
<feature type="compositionally biased region" description="Polar residues" evidence="1">
    <location>
        <begin position="550"/>
        <end position="564"/>
    </location>
</feature>
<feature type="region of interest" description="Disordered" evidence="1">
    <location>
        <begin position="185"/>
        <end position="204"/>
    </location>
</feature>
<feature type="region of interest" description="Disordered" evidence="1">
    <location>
        <begin position="536"/>
        <end position="618"/>
    </location>
</feature>
<feature type="compositionally biased region" description="Acidic residues" evidence="1">
    <location>
        <begin position="186"/>
        <end position="197"/>
    </location>
</feature>
<proteinExistence type="predicted"/>
<evidence type="ECO:0000313" key="2">
    <source>
        <dbReference type="EMBL" id="KAF6062710.1"/>
    </source>
</evidence>
<sequence length="618" mass="70969">MTYSGLVTPHSRPTTPSFGLNSNAATSATSTGPSNSSSGSTPKVIVPSYEKPIHESLSQIYKTLLELKNNRSKYINSKQIYKIYHEFLDILNELKVTRKDEELKGITLNLPNTNDLITDDIFQLLSLCFVTCGLTKFAPATYSSLSTVMKLLNHLKECKVYTVEDLAPIGIRLAEIRDIVISTTNYEEDDDEDEEEEANRHANHQIEETLLRNKLIKCETLYQDLESNFKNVPKDLEPTYNKLIELRKNILNYMISYKDEKSNAGKNLIKHEKLTIKINQFKAELKKIEQYRDETDMKFHSNDVSDLDEQKLESLQAIMNGLIDECNNLLGDLLAQDDSDEISSSLSSLNLNEESQELKAKYDSIYHQLQDLKLTLENLLITRRWTLRETDLYSYQKQLKTFDEQRLNLVKQTNKDDTKAFKKSQLLILFLLRRCYGLVYKLLESSEPVSESLTPIHNQLQTVKRCLLELKRVDGLNNLKELYPFQFKLASLDNLRQDGKFIVDGSIPEGQGTLNALLAECFDIVQELKIELEEKEIENGDEGEDDLTGGSFTNSKTIGNGNNELTDDDVEIKRNRFHDFNEADYDLDSESDYDDDDDDDDDNDYSISESEYEGNDYY</sequence>